<comment type="caution">
    <text evidence="6">Lacks conserved residue(s) required for the propagation of feature annotation.</text>
</comment>
<evidence type="ECO:0000256" key="6">
    <source>
        <dbReference type="PROSITE-ProRule" id="PRU00169"/>
    </source>
</evidence>
<dbReference type="GO" id="GO:0048511">
    <property type="term" value="P:rhythmic process"/>
    <property type="evidence" value="ECO:0007669"/>
    <property type="project" value="UniProtKB-KW"/>
</dbReference>
<dbReference type="GO" id="GO:0000160">
    <property type="term" value="P:phosphorelay signal transduction system"/>
    <property type="evidence" value="ECO:0007669"/>
    <property type="project" value="UniProtKB-KW"/>
</dbReference>
<name>A0A9D5CHF2_9LILI</name>
<reference evidence="11" key="1">
    <citation type="submission" date="2021-03" db="EMBL/GenBank/DDBJ databases">
        <authorList>
            <person name="Li Z."/>
            <person name="Yang C."/>
        </authorList>
    </citation>
    <scope>NUCLEOTIDE SEQUENCE</scope>
    <source>
        <strain evidence="11">Dzin_1.0</strain>
        <tissue evidence="11">Leaf</tissue>
    </source>
</reference>
<keyword evidence="4" id="KW-0090">Biological rhythms</keyword>
<evidence type="ECO:0000256" key="4">
    <source>
        <dbReference type="ARBA" id="ARBA00023108"/>
    </source>
</evidence>
<evidence type="ECO:0000313" key="11">
    <source>
        <dbReference type="EMBL" id="KAJ0973348.1"/>
    </source>
</evidence>
<feature type="region of interest" description="Disordered" evidence="8">
    <location>
        <begin position="182"/>
        <end position="243"/>
    </location>
</feature>
<dbReference type="Pfam" id="PF06203">
    <property type="entry name" value="CCT"/>
    <property type="match status" value="1"/>
</dbReference>
<dbReference type="AlphaFoldDB" id="A0A9D5CHF2"/>
<feature type="region of interest" description="Disordered" evidence="8">
    <location>
        <begin position="293"/>
        <end position="323"/>
    </location>
</feature>
<feature type="domain" description="CCT" evidence="10">
    <location>
        <begin position="622"/>
        <end position="664"/>
    </location>
</feature>
<dbReference type="Proteomes" id="UP001085076">
    <property type="component" value="Miscellaneous, Linkage group lg05"/>
</dbReference>
<proteinExistence type="inferred from homology"/>
<feature type="region of interest" description="Disordered" evidence="8">
    <location>
        <begin position="650"/>
        <end position="677"/>
    </location>
</feature>
<evidence type="ECO:0000256" key="5">
    <source>
        <dbReference type="ARBA" id="ARBA00023242"/>
    </source>
</evidence>
<evidence type="ECO:0000256" key="1">
    <source>
        <dbReference type="ARBA" id="ARBA00004123"/>
    </source>
</evidence>
<evidence type="ECO:0000256" key="2">
    <source>
        <dbReference type="ARBA" id="ARBA00010330"/>
    </source>
</evidence>
<dbReference type="PROSITE" id="PS50110">
    <property type="entry name" value="RESPONSE_REGULATORY"/>
    <property type="match status" value="1"/>
</dbReference>
<dbReference type="GO" id="GO:0009736">
    <property type="term" value="P:cytokinin-activated signaling pathway"/>
    <property type="evidence" value="ECO:0007669"/>
    <property type="project" value="InterPro"/>
</dbReference>
<dbReference type="InterPro" id="IPR010402">
    <property type="entry name" value="CCT_domain"/>
</dbReference>
<evidence type="ECO:0000313" key="12">
    <source>
        <dbReference type="Proteomes" id="UP001085076"/>
    </source>
</evidence>
<feature type="compositionally biased region" description="Basic and acidic residues" evidence="8">
    <location>
        <begin position="310"/>
        <end position="321"/>
    </location>
</feature>
<evidence type="ECO:0000256" key="3">
    <source>
        <dbReference type="ARBA" id="ARBA00023012"/>
    </source>
</evidence>
<feature type="compositionally biased region" description="Basic and acidic residues" evidence="8">
    <location>
        <begin position="203"/>
        <end position="218"/>
    </location>
</feature>
<dbReference type="SUPFAM" id="SSF52172">
    <property type="entry name" value="CheY-like"/>
    <property type="match status" value="1"/>
</dbReference>
<feature type="compositionally biased region" description="Basic and acidic residues" evidence="8">
    <location>
        <begin position="392"/>
        <end position="408"/>
    </location>
</feature>
<keyword evidence="3" id="KW-0902">Two-component regulatory system</keyword>
<evidence type="ECO:0000259" key="9">
    <source>
        <dbReference type="PROSITE" id="PS50110"/>
    </source>
</evidence>
<dbReference type="Pfam" id="PF00072">
    <property type="entry name" value="Response_reg"/>
    <property type="match status" value="1"/>
</dbReference>
<dbReference type="PANTHER" id="PTHR43874">
    <property type="entry name" value="TWO-COMPONENT RESPONSE REGULATOR"/>
    <property type="match status" value="1"/>
</dbReference>
<keyword evidence="5 7" id="KW-0539">Nucleus</keyword>
<comment type="caution">
    <text evidence="11">The sequence shown here is derived from an EMBL/GenBank/DDBJ whole genome shotgun (WGS) entry which is preliminary data.</text>
</comment>
<comment type="subcellular location">
    <subcellularLocation>
        <location evidence="1 7">Nucleus</location>
    </subcellularLocation>
</comment>
<dbReference type="InterPro" id="IPR045279">
    <property type="entry name" value="ARR-like"/>
</dbReference>
<reference evidence="11" key="2">
    <citation type="journal article" date="2022" name="Hortic Res">
        <title>The genome of Dioscorea zingiberensis sheds light on the biosynthesis, origin and evolution of the medicinally important diosgenin saponins.</title>
        <authorList>
            <person name="Li Y."/>
            <person name="Tan C."/>
            <person name="Li Z."/>
            <person name="Guo J."/>
            <person name="Li S."/>
            <person name="Chen X."/>
            <person name="Wang C."/>
            <person name="Dai X."/>
            <person name="Yang H."/>
            <person name="Song W."/>
            <person name="Hou L."/>
            <person name="Xu J."/>
            <person name="Tong Z."/>
            <person name="Xu A."/>
            <person name="Yuan X."/>
            <person name="Wang W."/>
            <person name="Yang Q."/>
            <person name="Chen L."/>
            <person name="Sun Z."/>
            <person name="Wang K."/>
            <person name="Pan B."/>
            <person name="Chen J."/>
            <person name="Bao Y."/>
            <person name="Liu F."/>
            <person name="Qi X."/>
            <person name="Gang D.R."/>
            <person name="Wen J."/>
            <person name="Li J."/>
        </authorList>
    </citation>
    <scope>NUCLEOTIDE SEQUENCE</scope>
    <source>
        <strain evidence="11">Dzin_1.0</strain>
    </source>
</reference>
<dbReference type="PANTHER" id="PTHR43874:SF117">
    <property type="entry name" value="TWO-COMPONENT RESPONSE REGULATOR-LIKE APRR3"/>
    <property type="match status" value="1"/>
</dbReference>
<evidence type="ECO:0000256" key="7">
    <source>
        <dbReference type="PROSITE-ProRule" id="PRU00357"/>
    </source>
</evidence>
<accession>A0A9D5CHF2</accession>
<feature type="region of interest" description="Disordered" evidence="8">
    <location>
        <begin position="1"/>
        <end position="21"/>
    </location>
</feature>
<dbReference type="OrthoDB" id="60033at2759"/>
<evidence type="ECO:0000259" key="10">
    <source>
        <dbReference type="PROSITE" id="PS51017"/>
    </source>
</evidence>
<feature type="region of interest" description="Disordered" evidence="8">
    <location>
        <begin position="379"/>
        <end position="408"/>
    </location>
</feature>
<feature type="compositionally biased region" description="Polar residues" evidence="8">
    <location>
        <begin position="379"/>
        <end position="391"/>
    </location>
</feature>
<comment type="similarity">
    <text evidence="2">Belongs to the ARR-like family.</text>
</comment>
<gene>
    <name evidence="11" type="ORF">J5N97_021307</name>
</gene>
<protein>
    <submittedName>
        <fullName evidence="11">Uncharacterized protein</fullName>
    </submittedName>
</protein>
<feature type="compositionally biased region" description="Polar residues" evidence="8">
    <location>
        <begin position="667"/>
        <end position="677"/>
    </location>
</feature>
<dbReference type="PROSITE" id="PS51017">
    <property type="entry name" value="CCT"/>
    <property type="match status" value="1"/>
</dbReference>
<evidence type="ECO:0000256" key="8">
    <source>
        <dbReference type="SAM" id="MobiDB-lite"/>
    </source>
</evidence>
<feature type="compositionally biased region" description="Low complexity" evidence="8">
    <location>
        <begin position="182"/>
        <end position="193"/>
    </location>
</feature>
<feature type="region of interest" description="Disordered" evidence="8">
    <location>
        <begin position="431"/>
        <end position="452"/>
    </location>
</feature>
<dbReference type="InterPro" id="IPR011006">
    <property type="entry name" value="CheY-like_superfamily"/>
</dbReference>
<dbReference type="Gene3D" id="3.40.50.2300">
    <property type="match status" value="1"/>
</dbReference>
<organism evidence="11 12">
    <name type="scientific">Dioscorea zingiberensis</name>
    <dbReference type="NCBI Taxonomy" id="325984"/>
    <lineage>
        <taxon>Eukaryota</taxon>
        <taxon>Viridiplantae</taxon>
        <taxon>Streptophyta</taxon>
        <taxon>Embryophyta</taxon>
        <taxon>Tracheophyta</taxon>
        <taxon>Spermatophyta</taxon>
        <taxon>Magnoliopsida</taxon>
        <taxon>Liliopsida</taxon>
        <taxon>Dioscoreales</taxon>
        <taxon>Dioscoreaceae</taxon>
        <taxon>Dioscorea</taxon>
    </lineage>
</organism>
<feature type="domain" description="Response regulatory" evidence="9">
    <location>
        <begin position="37"/>
        <end position="155"/>
    </location>
</feature>
<sequence>MADEAPSTVHPSSDGGGGSSSSRLVRWERFLHRPSLRVLLVENDDSTRHIVAALLRKCGYHVAAAGDGLKAWEFMRDKPFRFDLVLAEVAIPSLSGIDLLSRIMASEDCKNIPVIMMSTHDSVNVVLKCMLKGAVDFLVKPVRKNELRNLWQHVWRKNCLSRHANASDNNAASNHISANVAEGSETGENSGEGKYVQSAGTKPELETERVKEHIDPHLVEGGNSNSEEEAKSGQPNHDINYTGKNRDKCVADAVVVRGNLPVQDSGTDQIAECSYKILPFRVDASSPTRCIKEANVDPGSYCQNKPLNEPSRESSQDKDELNVASPPLWELSLRRREFRERHKLNHSHSSAFSRYGVKVINPSDPKLNSSVLDIRSNECTDQSLTPPQSTNHENDNHKPTPLSPKEKLPSAQVIEGEALMRYQLSTHGYKDAGGLSSSHPPRENAFVGCSASGEDSVSHHHQVGFMPLPISTGATHYHTFYPGYNGILQPVFYCEHSLSPHASTAVDRVRYPISSHQSGLCDNHVSNDLPSMKFHHPGECHRPYHASQPSDVKLENRASSCPQEQTNQNGNSGYDIFNGTRSNGSEETTDVVMSMRNAPENGNEGNFQNRNKEALESDHSRRAAALIKFRLKRKDRCFQKKVRYYSRQKLAEQRPRVKGQFVRQKNLESSTATDAEE</sequence>
<dbReference type="SMART" id="SM00448">
    <property type="entry name" value="REC"/>
    <property type="match status" value="1"/>
</dbReference>
<dbReference type="InterPro" id="IPR001789">
    <property type="entry name" value="Sig_transdc_resp-reg_receiver"/>
</dbReference>
<keyword evidence="12" id="KW-1185">Reference proteome</keyword>
<dbReference type="EMBL" id="JAGGNH010000005">
    <property type="protein sequence ID" value="KAJ0973348.1"/>
    <property type="molecule type" value="Genomic_DNA"/>
</dbReference>
<dbReference type="GO" id="GO:0005634">
    <property type="term" value="C:nucleus"/>
    <property type="evidence" value="ECO:0007669"/>
    <property type="project" value="UniProtKB-SubCell"/>
</dbReference>
<feature type="compositionally biased region" description="Polar residues" evidence="8">
    <location>
        <begin position="233"/>
        <end position="243"/>
    </location>
</feature>